<keyword evidence="2" id="KW-1185">Reference proteome</keyword>
<gene>
    <name evidence="1" type="ORF">SAMN05192545_2880</name>
</gene>
<name>A0ABY0UTC3_9FLAO</name>
<protein>
    <submittedName>
        <fullName evidence="1">Uncharacterized protein</fullName>
    </submittedName>
</protein>
<accession>A0ABY0UTC3</accession>
<dbReference type="GeneID" id="90594118"/>
<evidence type="ECO:0000313" key="2">
    <source>
        <dbReference type="Proteomes" id="UP000199574"/>
    </source>
</evidence>
<evidence type="ECO:0000313" key="1">
    <source>
        <dbReference type="EMBL" id="SDT15029.1"/>
    </source>
</evidence>
<proteinExistence type="predicted"/>
<reference evidence="1 2" key="1">
    <citation type="submission" date="2016-10" db="EMBL/GenBank/DDBJ databases">
        <authorList>
            <person name="Varghese N."/>
            <person name="Submissions S."/>
        </authorList>
    </citation>
    <scope>NUCLEOTIDE SEQUENCE [LARGE SCALE GENOMIC DNA]</scope>
    <source>
        <strain evidence="1 2">MAR_2009_60</strain>
    </source>
</reference>
<organism evidence="1 2">
    <name type="scientific">Maribacter dokdonensis</name>
    <dbReference type="NCBI Taxonomy" id="320912"/>
    <lineage>
        <taxon>Bacteria</taxon>
        <taxon>Pseudomonadati</taxon>
        <taxon>Bacteroidota</taxon>
        <taxon>Flavobacteriia</taxon>
        <taxon>Flavobacteriales</taxon>
        <taxon>Flavobacteriaceae</taxon>
        <taxon>Maribacter</taxon>
    </lineage>
</organism>
<sequence length="60" mass="6615">MSKKITLKITDAQLNATISMMDNVAAGVGCSDSDKESIHQLRLMVRMLRNNGIEPNIINI</sequence>
<dbReference type="EMBL" id="LT629754">
    <property type="protein sequence ID" value="SDT15029.1"/>
    <property type="molecule type" value="Genomic_DNA"/>
</dbReference>
<dbReference type="Proteomes" id="UP000199574">
    <property type="component" value="Chromosome I"/>
</dbReference>
<dbReference type="RefSeq" id="WP_091606991.1">
    <property type="nucleotide sequence ID" value="NZ_LT629754.1"/>
</dbReference>